<protein>
    <submittedName>
        <fullName evidence="1">Uncharacterized protein</fullName>
    </submittedName>
</protein>
<evidence type="ECO:0000313" key="1">
    <source>
        <dbReference type="EMBL" id="KAK3774843.1"/>
    </source>
</evidence>
<accession>A0AAE0ZT43</accession>
<evidence type="ECO:0000313" key="2">
    <source>
        <dbReference type="Proteomes" id="UP001283361"/>
    </source>
</evidence>
<dbReference type="EMBL" id="JAWDGP010003384">
    <property type="protein sequence ID" value="KAK3774843.1"/>
    <property type="molecule type" value="Genomic_DNA"/>
</dbReference>
<comment type="caution">
    <text evidence="1">The sequence shown here is derived from an EMBL/GenBank/DDBJ whole genome shotgun (WGS) entry which is preliminary data.</text>
</comment>
<dbReference type="AlphaFoldDB" id="A0AAE0ZT43"/>
<proteinExistence type="predicted"/>
<organism evidence="1 2">
    <name type="scientific">Elysia crispata</name>
    <name type="common">lettuce slug</name>
    <dbReference type="NCBI Taxonomy" id="231223"/>
    <lineage>
        <taxon>Eukaryota</taxon>
        <taxon>Metazoa</taxon>
        <taxon>Spiralia</taxon>
        <taxon>Lophotrochozoa</taxon>
        <taxon>Mollusca</taxon>
        <taxon>Gastropoda</taxon>
        <taxon>Heterobranchia</taxon>
        <taxon>Euthyneura</taxon>
        <taxon>Panpulmonata</taxon>
        <taxon>Sacoglossa</taxon>
        <taxon>Placobranchoidea</taxon>
        <taxon>Plakobranchidae</taxon>
        <taxon>Elysia</taxon>
    </lineage>
</organism>
<keyword evidence="2" id="KW-1185">Reference proteome</keyword>
<dbReference type="Proteomes" id="UP001283361">
    <property type="component" value="Unassembled WGS sequence"/>
</dbReference>
<sequence>MNFSLFPLAKGRLLGDAGSRDDAEPMGNLSGSKFFSKLDRTKGYWQTDYAPLACCVKISSQMLGSPDGHWHYNPSILEWIISKGGMLFGLTRCPDFPKLINEGRFMDKLTSVKACVTRSCACFTTLVVAETVDEGSPNRKLCVSACTCGLTTRVADLLVRVARVGNSV</sequence>
<gene>
    <name evidence="1" type="ORF">RRG08_057491</name>
</gene>
<reference evidence="1" key="1">
    <citation type="journal article" date="2023" name="G3 (Bethesda)">
        <title>A reference genome for the long-term kleptoplast-retaining sea slug Elysia crispata morphotype clarki.</title>
        <authorList>
            <person name="Eastman K.E."/>
            <person name="Pendleton A.L."/>
            <person name="Shaikh M.A."/>
            <person name="Suttiyut T."/>
            <person name="Ogas R."/>
            <person name="Tomko P."/>
            <person name="Gavelis G."/>
            <person name="Widhalm J.R."/>
            <person name="Wisecaver J.H."/>
        </authorList>
    </citation>
    <scope>NUCLEOTIDE SEQUENCE</scope>
    <source>
        <strain evidence="1">ECLA1</strain>
    </source>
</reference>
<name>A0AAE0ZT43_9GAST</name>